<sequence>MGKLSRAQKEAKEARRAAAAAGGETQTSPETQVQPLASALSTNQPTKASTSSAKPATKIAPASADMNDRGRSSEARSSSAVSERGGSKSRKARNESAIASTSMMMAGSSPGFAASDVSTSDEDEDGDMSTSKMNISLADEHADADEEDELGEPASLGGDSPEVKCMWEDCGEVFNSLVDFINHLHDEHVGMHRARYACEWSGCPRKGKAQTSRFALLSHLRSHTGEKPFTCPRPECDKSFTRSDALAKHMRVQHNINPVTSRGKTSNSATATAQLGMYGRQHGKNREGGAAEEGDWLDDGAGRGKSADVLGEELLELAEGETNGSLAEVEQSLLLHGSKSPFFTYDNLFGTGSRALASMNGASSAAFHGNENFADEELGIVRDQEYSMGLSATDDVRDEEAITRSEEMMAKVLEQGRREWIRRERERAELRPDPEPMMSKRDQIDYLSDDEFEDSRSFKRARRSSTREAQKKAQSISDVANLKRLYIVEKAKLRFIQEENKRMRAGLDDLREVEKKEFNKKRDLLERTLAAELGQDIAAIFSPPGSPNSHARR</sequence>
<comment type="similarity">
    <text evidence="2">Belongs to the GLI C2H2-type zinc-finger protein family.</text>
</comment>
<dbReference type="PANTHER" id="PTHR45718:SF8">
    <property type="entry name" value="GLIS FAMILY ZINC FINGER 2"/>
    <property type="match status" value="1"/>
</dbReference>
<protein>
    <recommendedName>
        <fullName evidence="11">C2H2-type domain-containing protein</fullName>
    </recommendedName>
</protein>
<dbReference type="InParanoid" id="A0A316V4L9"/>
<gene>
    <name evidence="12" type="ORF">FA14DRAFT_162416</name>
</gene>
<evidence type="ECO:0000256" key="2">
    <source>
        <dbReference type="ARBA" id="ARBA00010831"/>
    </source>
</evidence>
<keyword evidence="13" id="KW-1185">Reference proteome</keyword>
<dbReference type="EMBL" id="KZ819606">
    <property type="protein sequence ID" value="PWN32204.1"/>
    <property type="molecule type" value="Genomic_DNA"/>
</dbReference>
<dbReference type="FunFam" id="3.30.160.60:FF:000201">
    <property type="entry name" value="C2H2 finger domain protein (Gli3)"/>
    <property type="match status" value="1"/>
</dbReference>
<feature type="compositionally biased region" description="Polar residues" evidence="10">
    <location>
        <begin position="28"/>
        <end position="54"/>
    </location>
</feature>
<dbReference type="Gene3D" id="3.30.160.60">
    <property type="entry name" value="Classic Zinc Finger"/>
    <property type="match status" value="3"/>
</dbReference>
<comment type="subcellular location">
    <subcellularLocation>
        <location evidence="1">Nucleus</location>
    </subcellularLocation>
</comment>
<keyword evidence="4" id="KW-0677">Repeat</keyword>
<feature type="region of interest" description="Disordered" evidence="10">
    <location>
        <begin position="280"/>
        <end position="300"/>
    </location>
</feature>
<organism evidence="12 13">
    <name type="scientific">Meira miltonrushii</name>
    <dbReference type="NCBI Taxonomy" id="1280837"/>
    <lineage>
        <taxon>Eukaryota</taxon>
        <taxon>Fungi</taxon>
        <taxon>Dikarya</taxon>
        <taxon>Basidiomycota</taxon>
        <taxon>Ustilaginomycotina</taxon>
        <taxon>Exobasidiomycetes</taxon>
        <taxon>Exobasidiales</taxon>
        <taxon>Brachybasidiaceae</taxon>
        <taxon>Meira</taxon>
    </lineage>
</organism>
<evidence type="ECO:0000313" key="12">
    <source>
        <dbReference type="EMBL" id="PWN32204.1"/>
    </source>
</evidence>
<evidence type="ECO:0000256" key="10">
    <source>
        <dbReference type="SAM" id="MobiDB-lite"/>
    </source>
</evidence>
<evidence type="ECO:0000256" key="7">
    <source>
        <dbReference type="ARBA" id="ARBA00023125"/>
    </source>
</evidence>
<dbReference type="GO" id="GO:0005634">
    <property type="term" value="C:nucleus"/>
    <property type="evidence" value="ECO:0007669"/>
    <property type="project" value="UniProtKB-SubCell"/>
</dbReference>
<dbReference type="InterPro" id="IPR048420">
    <property type="entry name" value="Zap1-like_Znf1"/>
</dbReference>
<dbReference type="Pfam" id="PF23561">
    <property type="entry name" value="zf-C2H2_15"/>
    <property type="match status" value="1"/>
</dbReference>
<dbReference type="AlphaFoldDB" id="A0A316V4L9"/>
<keyword evidence="5 9" id="KW-0863">Zinc-finger</keyword>
<evidence type="ECO:0000256" key="8">
    <source>
        <dbReference type="ARBA" id="ARBA00023242"/>
    </source>
</evidence>
<dbReference type="PROSITE" id="PS50157">
    <property type="entry name" value="ZINC_FINGER_C2H2_2"/>
    <property type="match status" value="2"/>
</dbReference>
<dbReference type="RefSeq" id="XP_025352506.1">
    <property type="nucleotide sequence ID" value="XM_025499596.1"/>
</dbReference>
<dbReference type="STRING" id="1280837.A0A316V4L9"/>
<dbReference type="Proteomes" id="UP000245771">
    <property type="component" value="Unassembled WGS sequence"/>
</dbReference>
<feature type="domain" description="C2H2-type" evidence="11">
    <location>
        <begin position="229"/>
        <end position="258"/>
    </location>
</feature>
<dbReference type="Pfam" id="PF00096">
    <property type="entry name" value="zf-C2H2"/>
    <property type="match status" value="1"/>
</dbReference>
<feature type="domain" description="C2H2-type" evidence="11">
    <location>
        <begin position="196"/>
        <end position="228"/>
    </location>
</feature>
<name>A0A316V4L9_9BASI</name>
<feature type="compositionally biased region" description="Low complexity" evidence="10">
    <location>
        <begin position="17"/>
        <end position="27"/>
    </location>
</feature>
<evidence type="ECO:0000256" key="9">
    <source>
        <dbReference type="PROSITE-ProRule" id="PRU00042"/>
    </source>
</evidence>
<dbReference type="FunFam" id="3.30.160.60:FF:000031">
    <property type="entry name" value="GLI family zinc finger 3"/>
    <property type="match status" value="1"/>
</dbReference>
<evidence type="ECO:0000256" key="6">
    <source>
        <dbReference type="ARBA" id="ARBA00022833"/>
    </source>
</evidence>
<keyword evidence="7" id="KW-0238">DNA-binding</keyword>
<dbReference type="SMART" id="SM00355">
    <property type="entry name" value="ZnF_C2H2"/>
    <property type="match status" value="3"/>
</dbReference>
<accession>A0A316V4L9</accession>
<dbReference type="GO" id="GO:0000981">
    <property type="term" value="F:DNA-binding transcription factor activity, RNA polymerase II-specific"/>
    <property type="evidence" value="ECO:0007669"/>
    <property type="project" value="TreeGrafter"/>
</dbReference>
<dbReference type="Pfam" id="PF21816">
    <property type="entry name" value="Zap1_zf1"/>
    <property type="match status" value="1"/>
</dbReference>
<feature type="compositionally biased region" description="Low complexity" evidence="10">
    <location>
        <begin position="75"/>
        <end position="84"/>
    </location>
</feature>
<keyword evidence="3" id="KW-0479">Metal-binding</keyword>
<keyword evidence="8" id="KW-0539">Nucleus</keyword>
<proteinExistence type="inferred from homology"/>
<feature type="compositionally biased region" description="Basic and acidic residues" evidence="10">
    <location>
        <begin position="7"/>
        <end position="16"/>
    </location>
</feature>
<keyword evidence="6" id="KW-0862">Zinc</keyword>
<dbReference type="InterPro" id="IPR036236">
    <property type="entry name" value="Znf_C2H2_sf"/>
</dbReference>
<dbReference type="GeneID" id="37021377"/>
<evidence type="ECO:0000313" key="13">
    <source>
        <dbReference type="Proteomes" id="UP000245771"/>
    </source>
</evidence>
<dbReference type="OrthoDB" id="3437960at2759"/>
<dbReference type="GO" id="GO:0008270">
    <property type="term" value="F:zinc ion binding"/>
    <property type="evidence" value="ECO:0007669"/>
    <property type="project" value="UniProtKB-KW"/>
</dbReference>
<dbReference type="PANTHER" id="PTHR45718">
    <property type="entry name" value="TRANSCRIPTIONAL ACTIVATOR CUBITUS INTERRUPTUS"/>
    <property type="match status" value="1"/>
</dbReference>
<evidence type="ECO:0000256" key="3">
    <source>
        <dbReference type="ARBA" id="ARBA00022723"/>
    </source>
</evidence>
<dbReference type="GO" id="GO:0000978">
    <property type="term" value="F:RNA polymerase II cis-regulatory region sequence-specific DNA binding"/>
    <property type="evidence" value="ECO:0007669"/>
    <property type="project" value="TreeGrafter"/>
</dbReference>
<feature type="region of interest" description="Disordered" evidence="10">
    <location>
        <begin position="1"/>
        <end position="130"/>
    </location>
</feature>
<reference evidence="12 13" key="1">
    <citation type="journal article" date="2018" name="Mol. Biol. Evol.">
        <title>Broad Genomic Sampling Reveals a Smut Pathogenic Ancestry of the Fungal Clade Ustilaginomycotina.</title>
        <authorList>
            <person name="Kijpornyongpan T."/>
            <person name="Mondo S.J."/>
            <person name="Barry K."/>
            <person name="Sandor L."/>
            <person name="Lee J."/>
            <person name="Lipzen A."/>
            <person name="Pangilinan J."/>
            <person name="LaButti K."/>
            <person name="Hainaut M."/>
            <person name="Henrissat B."/>
            <person name="Grigoriev I.V."/>
            <person name="Spatafora J.W."/>
            <person name="Aime M.C."/>
        </authorList>
    </citation>
    <scope>NUCLEOTIDE SEQUENCE [LARGE SCALE GENOMIC DNA]</scope>
    <source>
        <strain evidence="12 13">MCA 3882</strain>
    </source>
</reference>
<dbReference type="PROSITE" id="PS00028">
    <property type="entry name" value="ZINC_FINGER_C2H2_1"/>
    <property type="match status" value="2"/>
</dbReference>
<evidence type="ECO:0000256" key="4">
    <source>
        <dbReference type="ARBA" id="ARBA00022737"/>
    </source>
</evidence>
<dbReference type="InterPro" id="IPR043359">
    <property type="entry name" value="GLI-like"/>
</dbReference>
<dbReference type="InterPro" id="IPR013087">
    <property type="entry name" value="Znf_C2H2_type"/>
</dbReference>
<evidence type="ECO:0000256" key="5">
    <source>
        <dbReference type="ARBA" id="ARBA00022771"/>
    </source>
</evidence>
<dbReference type="SUPFAM" id="SSF57667">
    <property type="entry name" value="beta-beta-alpha zinc fingers"/>
    <property type="match status" value="2"/>
</dbReference>
<dbReference type="InterPro" id="IPR056436">
    <property type="entry name" value="Znf-C2H2_ZIC1-5/GLI1-3-like"/>
</dbReference>
<evidence type="ECO:0000259" key="11">
    <source>
        <dbReference type="PROSITE" id="PS50157"/>
    </source>
</evidence>
<evidence type="ECO:0000256" key="1">
    <source>
        <dbReference type="ARBA" id="ARBA00004123"/>
    </source>
</evidence>